<protein>
    <submittedName>
        <fullName evidence="2">Uncharacterized protein</fullName>
    </submittedName>
</protein>
<accession>A0A397VLC4</accession>
<dbReference type="Proteomes" id="UP000266673">
    <property type="component" value="Unassembled WGS sequence"/>
</dbReference>
<gene>
    <name evidence="2" type="ORF">C2G38_2032894</name>
</gene>
<name>A0A397VLC4_9GLOM</name>
<reference evidence="2 3" key="1">
    <citation type="submission" date="2018-06" db="EMBL/GenBank/DDBJ databases">
        <title>Comparative genomics reveals the genomic features of Rhizophagus irregularis, R. cerebriforme, R. diaphanum and Gigaspora rosea, and their symbiotic lifestyle signature.</title>
        <authorList>
            <person name="Morin E."/>
            <person name="San Clemente H."/>
            <person name="Chen E.C.H."/>
            <person name="De La Providencia I."/>
            <person name="Hainaut M."/>
            <person name="Kuo A."/>
            <person name="Kohler A."/>
            <person name="Murat C."/>
            <person name="Tang N."/>
            <person name="Roy S."/>
            <person name="Loubradou J."/>
            <person name="Henrissat B."/>
            <person name="Grigoriev I.V."/>
            <person name="Corradi N."/>
            <person name="Roux C."/>
            <person name="Martin F.M."/>
        </authorList>
    </citation>
    <scope>NUCLEOTIDE SEQUENCE [LARGE SCALE GENOMIC DNA]</scope>
    <source>
        <strain evidence="2 3">DAOM 194757</strain>
    </source>
</reference>
<feature type="compositionally biased region" description="Low complexity" evidence="1">
    <location>
        <begin position="81"/>
        <end position="96"/>
    </location>
</feature>
<evidence type="ECO:0000313" key="2">
    <source>
        <dbReference type="EMBL" id="RIB23284.1"/>
    </source>
</evidence>
<evidence type="ECO:0000256" key="1">
    <source>
        <dbReference type="SAM" id="MobiDB-lite"/>
    </source>
</evidence>
<proteinExistence type="predicted"/>
<sequence>MGKEKKGKNIKKEKQVSIFKIIHTPKTISTYYDLKKRHQENHNKCKVEGLGSPSNFQRTKPALRQTEPTSKIPSPKQPIRSSSVSSASSSSQQSESMIQTINGFKEDVFTPALVQNYDNTTLYPNNETNLIVSSIWPIQDDPLIHHNFLNENVIVNDQIFDSNQIADISQDPMQPYCNFSDVSAIVNEK</sequence>
<comment type="caution">
    <text evidence="2">The sequence shown here is derived from an EMBL/GenBank/DDBJ whole genome shotgun (WGS) entry which is preliminary data.</text>
</comment>
<dbReference type="OrthoDB" id="10626228at2759"/>
<organism evidence="2 3">
    <name type="scientific">Gigaspora rosea</name>
    <dbReference type="NCBI Taxonomy" id="44941"/>
    <lineage>
        <taxon>Eukaryota</taxon>
        <taxon>Fungi</taxon>
        <taxon>Fungi incertae sedis</taxon>
        <taxon>Mucoromycota</taxon>
        <taxon>Glomeromycotina</taxon>
        <taxon>Glomeromycetes</taxon>
        <taxon>Diversisporales</taxon>
        <taxon>Gigasporaceae</taxon>
        <taxon>Gigaspora</taxon>
    </lineage>
</organism>
<feature type="region of interest" description="Disordered" evidence="1">
    <location>
        <begin position="43"/>
        <end position="97"/>
    </location>
</feature>
<dbReference type="AlphaFoldDB" id="A0A397VLC4"/>
<dbReference type="EMBL" id="QKWP01000270">
    <property type="protein sequence ID" value="RIB23284.1"/>
    <property type="molecule type" value="Genomic_DNA"/>
</dbReference>
<evidence type="ECO:0000313" key="3">
    <source>
        <dbReference type="Proteomes" id="UP000266673"/>
    </source>
</evidence>
<keyword evidence="3" id="KW-1185">Reference proteome</keyword>